<feature type="signal peptide" evidence="2">
    <location>
        <begin position="1"/>
        <end position="33"/>
    </location>
</feature>
<evidence type="ECO:0000256" key="1">
    <source>
        <dbReference type="ARBA" id="ARBA00022737"/>
    </source>
</evidence>
<dbReference type="Pfam" id="PF25390">
    <property type="entry name" value="WD40_RLD"/>
    <property type="match status" value="1"/>
</dbReference>
<accession>A0A3A5MLJ1</accession>
<dbReference type="InterPro" id="IPR000408">
    <property type="entry name" value="Reg_chr_condens"/>
</dbReference>
<name>A0A3A5MLJ1_9MICO</name>
<dbReference type="EMBL" id="QZVS01000067">
    <property type="protein sequence ID" value="RJT89885.1"/>
    <property type="molecule type" value="Genomic_DNA"/>
</dbReference>
<evidence type="ECO:0000313" key="4">
    <source>
        <dbReference type="EMBL" id="RJT89885.1"/>
    </source>
</evidence>
<keyword evidence="1" id="KW-0677">Repeat</keyword>
<dbReference type="PRINTS" id="PR00633">
    <property type="entry name" value="RCCNDNSATION"/>
</dbReference>
<dbReference type="InterPro" id="IPR058923">
    <property type="entry name" value="RCC1-like_dom"/>
</dbReference>
<organism evidence="4 5">
    <name type="scientific">Cryobacterium melibiosiphilum</name>
    <dbReference type="NCBI Taxonomy" id="995039"/>
    <lineage>
        <taxon>Bacteria</taxon>
        <taxon>Bacillati</taxon>
        <taxon>Actinomycetota</taxon>
        <taxon>Actinomycetes</taxon>
        <taxon>Micrococcales</taxon>
        <taxon>Microbacteriaceae</taxon>
        <taxon>Cryobacterium</taxon>
    </lineage>
</organism>
<dbReference type="OrthoDB" id="5118031at2"/>
<feature type="domain" description="RCC1-like" evidence="3">
    <location>
        <begin position="173"/>
        <end position="493"/>
    </location>
</feature>
<dbReference type="RefSeq" id="WP_119972764.1">
    <property type="nucleotide sequence ID" value="NZ_JBHSQA010000022.1"/>
</dbReference>
<dbReference type="Gene3D" id="2.130.10.30">
    <property type="entry name" value="Regulator of chromosome condensation 1/beta-lactamase-inhibitor protein II"/>
    <property type="match status" value="2"/>
</dbReference>
<dbReference type="PANTHER" id="PTHR22870">
    <property type="entry name" value="REGULATOR OF CHROMOSOME CONDENSATION"/>
    <property type="match status" value="1"/>
</dbReference>
<dbReference type="PANTHER" id="PTHR22870:SF408">
    <property type="entry name" value="OS09G0560450 PROTEIN"/>
    <property type="match status" value="1"/>
</dbReference>
<keyword evidence="2" id="KW-0732">Signal</keyword>
<dbReference type="Proteomes" id="UP000272015">
    <property type="component" value="Unassembled WGS sequence"/>
</dbReference>
<dbReference type="AlphaFoldDB" id="A0A3A5MLJ1"/>
<reference evidence="4 5" key="1">
    <citation type="submission" date="2018-09" db="EMBL/GenBank/DDBJ databases">
        <title>Novel species of Cryobacterium.</title>
        <authorList>
            <person name="Liu Q."/>
            <person name="Xin Y.-H."/>
        </authorList>
    </citation>
    <scope>NUCLEOTIDE SEQUENCE [LARGE SCALE GENOMIC DNA]</scope>
    <source>
        <strain evidence="4 5">Hh39</strain>
    </source>
</reference>
<protein>
    <recommendedName>
        <fullName evidence="3">RCC1-like domain-containing protein</fullName>
    </recommendedName>
</protein>
<dbReference type="PROSITE" id="PS50012">
    <property type="entry name" value="RCC1_3"/>
    <property type="match status" value="5"/>
</dbReference>
<evidence type="ECO:0000313" key="5">
    <source>
        <dbReference type="Proteomes" id="UP000272015"/>
    </source>
</evidence>
<dbReference type="Pfam" id="PF13540">
    <property type="entry name" value="RCC1_2"/>
    <property type="match status" value="1"/>
</dbReference>
<dbReference type="SUPFAM" id="SSF50985">
    <property type="entry name" value="RCC1/BLIP-II"/>
    <property type="match status" value="2"/>
</dbReference>
<evidence type="ECO:0000259" key="3">
    <source>
        <dbReference type="Pfam" id="PF25390"/>
    </source>
</evidence>
<proteinExistence type="predicted"/>
<keyword evidence="5" id="KW-1185">Reference proteome</keyword>
<dbReference type="InterPro" id="IPR009091">
    <property type="entry name" value="RCC1/BLIP-II"/>
</dbReference>
<gene>
    <name evidence="4" type="ORF">D6T64_05335</name>
</gene>
<feature type="chain" id="PRO_5038525074" description="RCC1-like domain-containing protein" evidence="2">
    <location>
        <begin position="34"/>
        <end position="543"/>
    </location>
</feature>
<sequence length="543" mass="54708">MTKSAKSTLRRTCRAALTAIGALLIVTATPMLGSGADFTAQSSITDNTITTATLAAMAAPTITTGNTAVDLDWAAAPAPVPADTASFTVQRSLSADGSEPTTLYSGTGLTVTDAGDPAVRAEISDVVVGYQHSCAVAAGNAYCWGANSAGQLGDGLTTDTTTPVKVAGLLNDVSAISVGDAHTCALADGTVYCWGANADGQLGNGTTTDHMTPTAISGLSGTVTAITTGSNTTCAVSNGSAFCWGNDDSGQVGDGLMSGSSTPVAVTGSVTETGIVTDIDTSGQHTCAIAGGEAHCWGNNNSTQLGSDSSVPVLGSGSLVPVSLQSKAVTGGINNFATITAGFESTCALTTDETAYCWGDNTFGQLGDGTQTSQSTPGLVSGSYQFTTISAGREHTCATTTDSVNCWGNNRYDASDTTGTIQVTPQVVVFTPATSATKTVDAGDYKTCAITNNTLTCWGSTDSGKLGSGATASTRTPVPVTSTAYEYVLCAPGATQSTNAQTRVTTCSLTPDTAYYYELSYAVGRWTSPPSGWLKVTTNKTAG</sequence>
<evidence type="ECO:0000256" key="2">
    <source>
        <dbReference type="SAM" id="SignalP"/>
    </source>
</evidence>
<comment type="caution">
    <text evidence="4">The sequence shown here is derived from an EMBL/GenBank/DDBJ whole genome shotgun (WGS) entry which is preliminary data.</text>
</comment>
<dbReference type="InterPro" id="IPR051210">
    <property type="entry name" value="Ub_ligase/GEF_domain"/>
</dbReference>